<dbReference type="AlphaFoldDB" id="A0A162T4V1"/>
<keyword evidence="2" id="KW-1185">Reference proteome</keyword>
<sequence>MEITENRDNTKRQCHLQVYRNQWLKYLKNDSARTNYHVSLNLVTSTSTMEKGDFRGDSKGYFTYIETSLLLHATWKSIQGSGFYTFVHREYKKEKLQIQSELKKAFQGFVKKFCHEQQAHLLLIMKRCRMDNISRRLRQALIYTFNIAYREELQYFRICIDHKKMQYSAQCFKFRVCQFIERARENRHHPAIEHTIFLELTDYNQLISVQFTLTYNQSKHRMAKYIAHPAMRFACIDLFCDLELRIEMSDTLE</sequence>
<protein>
    <submittedName>
        <fullName evidence="1">Uncharacterized protein</fullName>
    </submittedName>
</protein>
<accession>A0A162T4V1</accession>
<name>A0A162T4V1_PHYB8</name>
<evidence type="ECO:0000313" key="1">
    <source>
        <dbReference type="EMBL" id="OAD66282.1"/>
    </source>
</evidence>
<dbReference type="InParanoid" id="A0A162T4V1"/>
<dbReference type="EMBL" id="KV441004">
    <property type="protein sequence ID" value="OAD66282.1"/>
    <property type="molecule type" value="Genomic_DNA"/>
</dbReference>
<dbReference type="RefSeq" id="XP_018284322.1">
    <property type="nucleotide sequence ID" value="XM_018442412.1"/>
</dbReference>
<dbReference type="Proteomes" id="UP000077315">
    <property type="component" value="Unassembled WGS sequence"/>
</dbReference>
<evidence type="ECO:0000313" key="2">
    <source>
        <dbReference type="Proteomes" id="UP000077315"/>
    </source>
</evidence>
<reference evidence="2" key="1">
    <citation type="submission" date="2015-06" db="EMBL/GenBank/DDBJ databases">
        <title>Expansion of signal transduction pathways in fungi by whole-genome duplication.</title>
        <authorList>
            <consortium name="DOE Joint Genome Institute"/>
            <person name="Corrochano L.M."/>
            <person name="Kuo A."/>
            <person name="Marcet-Houben M."/>
            <person name="Polaino S."/>
            <person name="Salamov A."/>
            <person name="Villalobos J.M."/>
            <person name="Alvarez M.I."/>
            <person name="Avalos J."/>
            <person name="Benito E.P."/>
            <person name="Benoit I."/>
            <person name="Burger G."/>
            <person name="Camino L.P."/>
            <person name="Canovas D."/>
            <person name="Cerda-Olmedo E."/>
            <person name="Cheng J.-F."/>
            <person name="Dominguez A."/>
            <person name="Elias M."/>
            <person name="Eslava A.P."/>
            <person name="Glaser F."/>
            <person name="Grimwood J."/>
            <person name="Gutierrez G."/>
            <person name="Heitman J."/>
            <person name="Henrissat B."/>
            <person name="Iturriaga E.A."/>
            <person name="Lang B.F."/>
            <person name="Lavin J.L."/>
            <person name="Lee S."/>
            <person name="Li W."/>
            <person name="Lindquist E."/>
            <person name="Lopez-Garcia S."/>
            <person name="Luque E.M."/>
            <person name="Marcos A.T."/>
            <person name="Martin J."/>
            <person name="McCluskey K."/>
            <person name="Medina H.R."/>
            <person name="Miralles-Duran A."/>
            <person name="Miyazaki A."/>
            <person name="Munoz-Torres E."/>
            <person name="Oguiza J.A."/>
            <person name="Ohm R."/>
            <person name="Olmedo M."/>
            <person name="Orejas M."/>
            <person name="Ortiz-Castellanos L."/>
            <person name="Pisabarro A.G."/>
            <person name="Rodriguez-Romero J."/>
            <person name="Ruiz-Herrera J."/>
            <person name="Ruiz-Vazquez R."/>
            <person name="Sanz C."/>
            <person name="Schackwitz W."/>
            <person name="Schmutz J."/>
            <person name="Shahriari M."/>
            <person name="Shelest E."/>
            <person name="Silva-Franco F."/>
            <person name="Soanes D."/>
            <person name="Syed K."/>
            <person name="Tagua V.G."/>
            <person name="Talbot N.J."/>
            <person name="Thon M."/>
            <person name="De vries R.P."/>
            <person name="Wiebenga A."/>
            <person name="Yadav J.S."/>
            <person name="Braun E.L."/>
            <person name="Baker S."/>
            <person name="Garre V."/>
            <person name="Horwitz B."/>
            <person name="Torres-Martinez S."/>
            <person name="Idnurm A."/>
            <person name="Herrera-Estrella A."/>
            <person name="Gabaldon T."/>
            <person name="Grigoriev I.V."/>
        </authorList>
    </citation>
    <scope>NUCLEOTIDE SEQUENCE [LARGE SCALE GENOMIC DNA]</scope>
    <source>
        <strain evidence="2">NRRL 1555(-)</strain>
    </source>
</reference>
<dbReference type="VEuPathDB" id="FungiDB:PHYBLDRAFT_71133"/>
<proteinExistence type="predicted"/>
<gene>
    <name evidence="1" type="ORF">PHYBLDRAFT_71133</name>
</gene>
<dbReference type="GeneID" id="29003318"/>
<organism evidence="1 2">
    <name type="scientific">Phycomyces blakesleeanus (strain ATCC 8743b / DSM 1359 / FGSC 10004 / NBRC 33097 / NRRL 1555)</name>
    <dbReference type="NCBI Taxonomy" id="763407"/>
    <lineage>
        <taxon>Eukaryota</taxon>
        <taxon>Fungi</taxon>
        <taxon>Fungi incertae sedis</taxon>
        <taxon>Mucoromycota</taxon>
        <taxon>Mucoromycotina</taxon>
        <taxon>Mucoromycetes</taxon>
        <taxon>Mucorales</taxon>
        <taxon>Phycomycetaceae</taxon>
        <taxon>Phycomyces</taxon>
    </lineage>
</organism>